<dbReference type="PROSITE" id="PS50977">
    <property type="entry name" value="HTH_TETR_2"/>
    <property type="match status" value="1"/>
</dbReference>
<name>A0A144MNK5_BRELN</name>
<dbReference type="GO" id="GO:0000976">
    <property type="term" value="F:transcription cis-regulatory region binding"/>
    <property type="evidence" value="ECO:0007669"/>
    <property type="project" value="TreeGrafter"/>
</dbReference>
<dbReference type="PANTHER" id="PTHR30055">
    <property type="entry name" value="HTH-TYPE TRANSCRIPTIONAL REGULATOR RUTR"/>
    <property type="match status" value="1"/>
</dbReference>
<evidence type="ECO:0000256" key="2">
    <source>
        <dbReference type="ARBA" id="ARBA00023125"/>
    </source>
</evidence>
<accession>A0A144MNK5</accession>
<dbReference type="InterPro" id="IPR011075">
    <property type="entry name" value="TetR_C"/>
</dbReference>
<organism evidence="6 7">
    <name type="scientific">Brevibacterium linens</name>
    <dbReference type="NCBI Taxonomy" id="1703"/>
    <lineage>
        <taxon>Bacteria</taxon>
        <taxon>Bacillati</taxon>
        <taxon>Actinomycetota</taxon>
        <taxon>Actinomycetes</taxon>
        <taxon>Micrococcales</taxon>
        <taxon>Brevibacteriaceae</taxon>
        <taxon>Brevibacterium</taxon>
    </lineage>
</organism>
<evidence type="ECO:0000256" key="3">
    <source>
        <dbReference type="ARBA" id="ARBA00023163"/>
    </source>
</evidence>
<dbReference type="KEGG" id="bly:A2T55_01660"/>
<sequence length="183" mass="20386">MLEVTLAMADEVGYSGLSIEAIARRAGVGKHTIYRRWPSLHELLLDALEYVWVSDFDYRTTGGIREDLREQFIRSSNGLKNPPLGPICRAVIAAAQSDEQLRETIHARFLATVESRTLARVQLAQDRGELRSDVDLEPTIDVLAGSLYYRFVLTTRPVDEGVIDALIDMFVDAYGRTDQSAGG</sequence>
<evidence type="ECO:0000259" key="5">
    <source>
        <dbReference type="PROSITE" id="PS50977"/>
    </source>
</evidence>
<dbReference type="Gene3D" id="1.10.10.60">
    <property type="entry name" value="Homeodomain-like"/>
    <property type="match status" value="1"/>
</dbReference>
<reference evidence="7" key="1">
    <citation type="submission" date="2016-03" db="EMBL/GenBank/DDBJ databases">
        <authorList>
            <person name="Ploux O."/>
        </authorList>
    </citation>
    <scope>NUCLEOTIDE SEQUENCE [LARGE SCALE GENOMIC DNA]</scope>
    <source>
        <strain evidence="7">BS258</strain>
    </source>
</reference>
<evidence type="ECO:0000256" key="1">
    <source>
        <dbReference type="ARBA" id="ARBA00023015"/>
    </source>
</evidence>
<dbReference type="InterPro" id="IPR009057">
    <property type="entry name" value="Homeodomain-like_sf"/>
</dbReference>
<keyword evidence="3" id="KW-0804">Transcription</keyword>
<dbReference type="PANTHER" id="PTHR30055:SF148">
    <property type="entry name" value="TETR-FAMILY TRANSCRIPTIONAL REGULATOR"/>
    <property type="match status" value="1"/>
</dbReference>
<protein>
    <submittedName>
        <fullName evidence="6">TetR family transcriptional regulator</fullName>
    </submittedName>
</protein>
<feature type="DNA-binding region" description="H-T-H motif" evidence="4">
    <location>
        <begin position="18"/>
        <end position="37"/>
    </location>
</feature>
<gene>
    <name evidence="6" type="ORF">A2T55_01660</name>
</gene>
<dbReference type="AlphaFoldDB" id="A0A144MNK5"/>
<dbReference type="InterPro" id="IPR001647">
    <property type="entry name" value="HTH_TetR"/>
</dbReference>
<dbReference type="Pfam" id="PF00440">
    <property type="entry name" value="TetR_N"/>
    <property type="match status" value="1"/>
</dbReference>
<dbReference type="EMBL" id="CP014869">
    <property type="protein sequence ID" value="AMT95255.1"/>
    <property type="molecule type" value="Genomic_DNA"/>
</dbReference>
<dbReference type="Pfam" id="PF16859">
    <property type="entry name" value="TetR_C_11"/>
    <property type="match status" value="1"/>
</dbReference>
<dbReference type="SUPFAM" id="SSF46689">
    <property type="entry name" value="Homeodomain-like"/>
    <property type="match status" value="1"/>
</dbReference>
<evidence type="ECO:0000313" key="6">
    <source>
        <dbReference type="EMBL" id="AMT95255.1"/>
    </source>
</evidence>
<dbReference type="Gene3D" id="1.10.357.10">
    <property type="entry name" value="Tetracycline Repressor, domain 2"/>
    <property type="match status" value="1"/>
</dbReference>
<proteinExistence type="predicted"/>
<dbReference type="SUPFAM" id="SSF48498">
    <property type="entry name" value="Tetracyclin repressor-like, C-terminal domain"/>
    <property type="match status" value="1"/>
</dbReference>
<evidence type="ECO:0000313" key="7">
    <source>
        <dbReference type="Proteomes" id="UP000075950"/>
    </source>
</evidence>
<evidence type="ECO:0000256" key="4">
    <source>
        <dbReference type="PROSITE-ProRule" id="PRU00335"/>
    </source>
</evidence>
<dbReference type="GO" id="GO:0003700">
    <property type="term" value="F:DNA-binding transcription factor activity"/>
    <property type="evidence" value="ECO:0007669"/>
    <property type="project" value="TreeGrafter"/>
</dbReference>
<keyword evidence="1" id="KW-0805">Transcription regulation</keyword>
<dbReference type="Proteomes" id="UP000075950">
    <property type="component" value="Chromosome"/>
</dbReference>
<keyword evidence="2 4" id="KW-0238">DNA-binding</keyword>
<feature type="domain" description="HTH tetR-type" evidence="5">
    <location>
        <begin position="1"/>
        <end position="55"/>
    </location>
</feature>
<dbReference type="InterPro" id="IPR050109">
    <property type="entry name" value="HTH-type_TetR-like_transc_reg"/>
</dbReference>
<dbReference type="InterPro" id="IPR036271">
    <property type="entry name" value="Tet_transcr_reg_TetR-rel_C_sf"/>
</dbReference>